<keyword evidence="2" id="KW-1185">Reference proteome</keyword>
<protein>
    <recommendedName>
        <fullName evidence="3">Secreted protein</fullName>
    </recommendedName>
</protein>
<gene>
    <name evidence="1" type="ORF">GCM10023094_46790</name>
</gene>
<evidence type="ECO:0000313" key="2">
    <source>
        <dbReference type="Proteomes" id="UP001501183"/>
    </source>
</evidence>
<name>A0ABP8PLG4_9NOCA</name>
<comment type="caution">
    <text evidence="1">The sequence shown here is derived from an EMBL/GenBank/DDBJ whole genome shotgun (WGS) entry which is preliminary data.</text>
</comment>
<dbReference type="EMBL" id="BAABFB010000070">
    <property type="protein sequence ID" value="GAA4487830.1"/>
    <property type="molecule type" value="Genomic_DNA"/>
</dbReference>
<sequence length="175" mass="17103">MARPVGPTPDTLAIGRIAAPADRSTNTAGPWGGVMVLNLVRRLGVCATVAAAAALSAAGVATAAVTVPFQIDPAPFGNPNGSFDAPPVRCAAVIGDESGVVTITGGKPGHWGCPLSSEVRWLNLSTGTSGSARLSDGLNGVPAQVTLHTGTGPVAVAVTPSAGPITPGLAVLSVP</sequence>
<accession>A0ABP8PLG4</accession>
<reference evidence="2" key="1">
    <citation type="journal article" date="2019" name="Int. J. Syst. Evol. Microbiol.">
        <title>The Global Catalogue of Microorganisms (GCM) 10K type strain sequencing project: providing services to taxonomists for standard genome sequencing and annotation.</title>
        <authorList>
            <consortium name="The Broad Institute Genomics Platform"/>
            <consortium name="The Broad Institute Genome Sequencing Center for Infectious Disease"/>
            <person name="Wu L."/>
            <person name="Ma J."/>
        </authorList>
    </citation>
    <scope>NUCLEOTIDE SEQUENCE [LARGE SCALE GENOMIC DNA]</scope>
    <source>
        <strain evidence="2">JCM 32206</strain>
    </source>
</reference>
<evidence type="ECO:0008006" key="3">
    <source>
        <dbReference type="Google" id="ProtNLM"/>
    </source>
</evidence>
<evidence type="ECO:0000313" key="1">
    <source>
        <dbReference type="EMBL" id="GAA4487830.1"/>
    </source>
</evidence>
<organism evidence="1 2">
    <name type="scientific">Rhodococcus olei</name>
    <dbReference type="NCBI Taxonomy" id="2161675"/>
    <lineage>
        <taxon>Bacteria</taxon>
        <taxon>Bacillati</taxon>
        <taxon>Actinomycetota</taxon>
        <taxon>Actinomycetes</taxon>
        <taxon>Mycobacteriales</taxon>
        <taxon>Nocardiaceae</taxon>
        <taxon>Rhodococcus</taxon>
    </lineage>
</organism>
<dbReference type="Proteomes" id="UP001501183">
    <property type="component" value="Unassembled WGS sequence"/>
</dbReference>
<proteinExistence type="predicted"/>